<dbReference type="InterPro" id="IPR013546">
    <property type="entry name" value="PII_UdlTrfase/GS_AdlTrfase"/>
</dbReference>
<dbReference type="SUPFAM" id="SSF81301">
    <property type="entry name" value="Nucleotidyltransferase"/>
    <property type="match status" value="1"/>
</dbReference>
<evidence type="ECO:0000259" key="7">
    <source>
        <dbReference type="Pfam" id="PF03710"/>
    </source>
</evidence>
<keyword evidence="2 9" id="KW-0548">Nucleotidyltransferase</keyword>
<dbReference type="InterPro" id="IPR043519">
    <property type="entry name" value="NT_sf"/>
</dbReference>
<dbReference type="CDD" id="cd05401">
    <property type="entry name" value="NT_GlnE_GlnD_like"/>
    <property type="match status" value="1"/>
</dbReference>
<dbReference type="GO" id="GO:0000820">
    <property type="term" value="P:regulation of glutamine family amino acid metabolic process"/>
    <property type="evidence" value="ECO:0007669"/>
    <property type="project" value="TreeGrafter"/>
</dbReference>
<feature type="domain" description="Glutamate-ammonia ligase adenylyltransferase repeated" evidence="7">
    <location>
        <begin position="246"/>
        <end position="499"/>
    </location>
</feature>
<dbReference type="GO" id="GO:0005829">
    <property type="term" value="C:cytosol"/>
    <property type="evidence" value="ECO:0007669"/>
    <property type="project" value="TreeGrafter"/>
</dbReference>
<dbReference type="GO" id="GO:0005524">
    <property type="term" value="F:ATP binding"/>
    <property type="evidence" value="ECO:0007669"/>
    <property type="project" value="UniProtKB-KW"/>
</dbReference>
<evidence type="ECO:0000256" key="2">
    <source>
        <dbReference type="ARBA" id="ARBA00022695"/>
    </source>
</evidence>
<evidence type="ECO:0000256" key="6">
    <source>
        <dbReference type="ARBA" id="ARBA00023268"/>
    </source>
</evidence>
<evidence type="ECO:0000313" key="9">
    <source>
        <dbReference type="EMBL" id="CAA6810618.1"/>
    </source>
</evidence>
<keyword evidence="9" id="KW-0436">Ligase</keyword>
<keyword evidence="4" id="KW-0067">ATP-binding</keyword>
<evidence type="ECO:0000259" key="8">
    <source>
        <dbReference type="Pfam" id="PF08335"/>
    </source>
</evidence>
<evidence type="ECO:0000256" key="5">
    <source>
        <dbReference type="ARBA" id="ARBA00022842"/>
    </source>
</evidence>
<dbReference type="InterPro" id="IPR005190">
    <property type="entry name" value="GlnE_rpt_dom"/>
</dbReference>
<keyword evidence="1 9" id="KW-0808">Transferase</keyword>
<keyword evidence="6" id="KW-0511">Multifunctional enzyme</keyword>
<dbReference type="Pfam" id="PF03710">
    <property type="entry name" value="GlnE"/>
    <property type="match status" value="1"/>
</dbReference>
<dbReference type="PANTHER" id="PTHR30621">
    <property type="entry name" value="GLUTAMINE SYNTHETASE ADENYLYLTRANSFERASE"/>
    <property type="match status" value="1"/>
</dbReference>
<dbReference type="EMBL" id="CACVAY010000046">
    <property type="protein sequence ID" value="CAA6810618.1"/>
    <property type="molecule type" value="Genomic_DNA"/>
</dbReference>
<organism evidence="9">
    <name type="scientific">uncultured Thiotrichaceae bacterium</name>
    <dbReference type="NCBI Taxonomy" id="298394"/>
    <lineage>
        <taxon>Bacteria</taxon>
        <taxon>Pseudomonadati</taxon>
        <taxon>Pseudomonadota</taxon>
        <taxon>Gammaproteobacteria</taxon>
        <taxon>Thiotrichales</taxon>
        <taxon>Thiotrichaceae</taxon>
        <taxon>environmental samples</taxon>
    </lineage>
</organism>
<protein>
    <submittedName>
        <fullName evidence="9">Glutamate-ammonia-ligase adenylyltransferase (EC)</fullName>
        <ecNumber evidence="9">2.7.7.42</ecNumber>
    </submittedName>
</protein>
<dbReference type="EC" id="2.7.7.42" evidence="9"/>
<evidence type="ECO:0000256" key="1">
    <source>
        <dbReference type="ARBA" id="ARBA00022679"/>
    </source>
</evidence>
<reference evidence="9" key="1">
    <citation type="submission" date="2020-01" db="EMBL/GenBank/DDBJ databases">
        <authorList>
            <person name="Meier V. D."/>
            <person name="Meier V D."/>
        </authorList>
    </citation>
    <scope>NUCLEOTIDE SEQUENCE</scope>
    <source>
        <strain evidence="9">HLG_WM_MAG_07</strain>
    </source>
</reference>
<dbReference type="AlphaFoldDB" id="A0A6S6SKB6"/>
<gene>
    <name evidence="9" type="ORF">HELGO_WM35815</name>
</gene>
<keyword evidence="5" id="KW-0460">Magnesium</keyword>
<name>A0A6S6SKB6_9GAMM</name>
<dbReference type="PANTHER" id="PTHR30621:SF0">
    <property type="entry name" value="BIFUNCTIONAL GLUTAMINE SYNTHETASE ADENYLYLTRANSFERASE_ADENYLYL-REMOVING ENZYME"/>
    <property type="match status" value="1"/>
</dbReference>
<dbReference type="Gene3D" id="1.20.120.330">
    <property type="entry name" value="Nucleotidyltransferases domain 2"/>
    <property type="match status" value="2"/>
</dbReference>
<dbReference type="GO" id="GO:0008882">
    <property type="term" value="F:[glutamate-ammonia-ligase] adenylyltransferase activity"/>
    <property type="evidence" value="ECO:0007669"/>
    <property type="project" value="UniProtKB-EC"/>
</dbReference>
<dbReference type="SUPFAM" id="SSF81593">
    <property type="entry name" value="Nucleotidyltransferase substrate binding subunit/domain"/>
    <property type="match status" value="2"/>
</dbReference>
<dbReference type="Gene3D" id="1.20.120.1510">
    <property type="match status" value="1"/>
</dbReference>
<proteinExistence type="predicted"/>
<accession>A0A6S6SKB6</accession>
<sequence>MKLSIEKERLAESVNDIKLGKGGIREIEFVVQLFQLIRGGRESYLQQHHLLLTLSHLREHAFLSDDQVQTLSMVYRLLRQVENRLQMWDDQQTHLLPENAERLALLAENLSYENSEALLADLDCYRQHVMEIFDAQFYREESADSQATVEKMDAGQWYQRLTELHYRESQPLADRIESLFQSRSYKHLSELGRERFNTLLPLLVNECAKRSASDTALLRSLKLVEKMAGRSGYIALLSENHQALHLLLTLMEKSNWIAQEIGQSPILLDELLDAEQLYQPLNRLQLSEKLQGQLNSVKPDDTEQMMERLRSFKRSQVLGVAATDIMHKLPLMKVSDQLTWVAEVIVEETLHFALNELMTKYGEPCFEKDGVCQKAEFVIIAYGKLGGLELGYQSDLDIIFLHNSQGKNQQTDGERIVDNQVFFTRLAQRIVFILNTFMMGGRLYEIDTRLRPSGTSGLLVTSIAAFKKYQLEKAWTWEHQAIIRARGITGSGKLINEFESIRQEVLSQSANEGNLQTDVREMREKMWLQYQVRKGKFHLKKQAGGIIDIEFLVQYFVLKNAKNKRYIYTDNIRLLETLSLNGCVSESDTEILKTIYISMRDRIHALSLQGQSAEVDEQEFQQERAFVQQCWKKYLA</sequence>
<evidence type="ECO:0000256" key="3">
    <source>
        <dbReference type="ARBA" id="ARBA00022741"/>
    </source>
</evidence>
<dbReference type="Pfam" id="PF08335">
    <property type="entry name" value="GlnD_UR_UTase"/>
    <property type="match status" value="1"/>
</dbReference>
<dbReference type="Gene3D" id="3.30.460.10">
    <property type="entry name" value="Beta Polymerase, domain 2"/>
    <property type="match status" value="1"/>
</dbReference>
<evidence type="ECO:0000256" key="4">
    <source>
        <dbReference type="ARBA" id="ARBA00022840"/>
    </source>
</evidence>
<dbReference type="GO" id="GO:0016874">
    <property type="term" value="F:ligase activity"/>
    <property type="evidence" value="ECO:0007669"/>
    <property type="project" value="UniProtKB-KW"/>
</dbReference>
<dbReference type="InterPro" id="IPR023057">
    <property type="entry name" value="GlnE"/>
</dbReference>
<feature type="domain" description="PII-uridylyltransferase/Glutamine-synthetase adenylyltransferase" evidence="8">
    <location>
        <begin position="15"/>
        <end position="135"/>
    </location>
</feature>
<dbReference type="FunFam" id="3.30.460.10:FF:000009">
    <property type="entry name" value="Bifunctional glutamine synthetase adenylyltransferase/adenylyl-removing enzyme"/>
    <property type="match status" value="1"/>
</dbReference>
<dbReference type="NCBIfam" id="NF008292">
    <property type="entry name" value="PRK11072.1"/>
    <property type="match status" value="1"/>
</dbReference>
<keyword evidence="3" id="KW-0547">Nucleotide-binding</keyword>